<feature type="region of interest" description="Disordered" evidence="1">
    <location>
        <begin position="226"/>
        <end position="255"/>
    </location>
</feature>
<feature type="compositionally biased region" description="Basic and acidic residues" evidence="1">
    <location>
        <begin position="29"/>
        <end position="44"/>
    </location>
</feature>
<protein>
    <recommendedName>
        <fullName evidence="4">DUF4192 family protein</fullName>
    </recommendedName>
</protein>
<keyword evidence="3" id="KW-1185">Reference proteome</keyword>
<organism evidence="2 3">
    <name type="scientific">Actinomycetospora lemnae</name>
    <dbReference type="NCBI Taxonomy" id="3019891"/>
    <lineage>
        <taxon>Bacteria</taxon>
        <taxon>Bacillati</taxon>
        <taxon>Actinomycetota</taxon>
        <taxon>Actinomycetes</taxon>
        <taxon>Pseudonocardiales</taxon>
        <taxon>Pseudonocardiaceae</taxon>
        <taxon>Actinomycetospora</taxon>
    </lineage>
</organism>
<proteinExistence type="predicted"/>
<dbReference type="EMBL" id="JAQZAO010000016">
    <property type="protein sequence ID" value="MDD7968843.1"/>
    <property type="molecule type" value="Genomic_DNA"/>
</dbReference>
<dbReference type="RefSeq" id="WP_274203373.1">
    <property type="nucleotide sequence ID" value="NZ_JAQZAO010000016.1"/>
</dbReference>
<sequence>MGGRRHEGRRRAAVEARRRRRRGPVLTRPPREARPRDARSRDAAIGRVAAPMLSDCELLEHFPHAFDDDLGDDDLELWDDDLELWDDDEDEDDDDEEDDLPDVVGLLQVALREAVVATVEQRDPGAARALVARGDRILVGVVVGAWLAKARRRYPQTDLPARAAAWVAGTLDERGPAVDDAVRVLGPPAGEALRTHFLRVPDDVLVARIWLLAAVVAVGGSGDDRWLDDLAGRTPGTSVTPVTSPDPGDTPGRRR</sequence>
<dbReference type="Proteomes" id="UP001300763">
    <property type="component" value="Unassembled WGS sequence"/>
</dbReference>
<gene>
    <name evidence="2" type="ORF">PGB27_26145</name>
</gene>
<comment type="caution">
    <text evidence="2">The sequence shown here is derived from an EMBL/GenBank/DDBJ whole genome shotgun (WGS) entry which is preliminary data.</text>
</comment>
<name>A0ABT5T147_9PSEU</name>
<feature type="compositionally biased region" description="Low complexity" evidence="1">
    <location>
        <begin position="234"/>
        <end position="247"/>
    </location>
</feature>
<feature type="region of interest" description="Disordered" evidence="1">
    <location>
        <begin position="1"/>
        <end position="45"/>
    </location>
</feature>
<evidence type="ECO:0008006" key="4">
    <source>
        <dbReference type="Google" id="ProtNLM"/>
    </source>
</evidence>
<evidence type="ECO:0000256" key="1">
    <source>
        <dbReference type="SAM" id="MobiDB-lite"/>
    </source>
</evidence>
<evidence type="ECO:0000313" key="3">
    <source>
        <dbReference type="Proteomes" id="UP001300763"/>
    </source>
</evidence>
<reference evidence="2 3" key="1">
    <citation type="submission" date="2023-02" db="EMBL/GenBank/DDBJ databases">
        <title>Genome sequencing required for Actinomycetospora new species description.</title>
        <authorList>
            <person name="Saimee Y."/>
            <person name="Duangmal K."/>
        </authorList>
    </citation>
    <scope>NUCLEOTIDE SEQUENCE [LARGE SCALE GENOMIC DNA]</scope>
    <source>
        <strain evidence="2 3">DW7H6</strain>
    </source>
</reference>
<accession>A0ABT5T147</accession>
<evidence type="ECO:0000313" key="2">
    <source>
        <dbReference type="EMBL" id="MDD7968843.1"/>
    </source>
</evidence>